<dbReference type="PANTHER" id="PTHR43308:SF5">
    <property type="entry name" value="S-LAYER PROTEIN _ PEPTIDOGLYCAN ENDO-BETA-N-ACETYLGLUCOSAMINIDASE"/>
    <property type="match status" value="1"/>
</dbReference>
<keyword evidence="4" id="KW-1185">Reference proteome</keyword>
<feature type="domain" description="SLH" evidence="2">
    <location>
        <begin position="33"/>
        <end position="96"/>
    </location>
</feature>
<dbReference type="RefSeq" id="WP_190926109.1">
    <property type="nucleotide sequence ID" value="NZ_JACXJA010000007.1"/>
</dbReference>
<evidence type="ECO:0000313" key="4">
    <source>
        <dbReference type="Proteomes" id="UP000639396"/>
    </source>
</evidence>
<dbReference type="EMBL" id="JACXJA010000007">
    <property type="protein sequence ID" value="MBD2861788.1"/>
    <property type="molecule type" value="Genomic_DNA"/>
</dbReference>
<dbReference type="PROSITE" id="PS51272">
    <property type="entry name" value="SLH"/>
    <property type="match status" value="2"/>
</dbReference>
<proteinExistence type="predicted"/>
<keyword evidence="1" id="KW-0732">Signal</keyword>
<accession>A0A927C7Z3</accession>
<dbReference type="AlphaFoldDB" id="A0A927C7Z3"/>
<reference evidence="3" key="1">
    <citation type="submission" date="2020-09" db="EMBL/GenBank/DDBJ databases">
        <title>A novel bacterium of genus Paenibacillus, isolated from South China Sea.</title>
        <authorList>
            <person name="Huang H."/>
            <person name="Mo K."/>
            <person name="Hu Y."/>
        </authorList>
    </citation>
    <scope>NUCLEOTIDE SEQUENCE</scope>
    <source>
        <strain evidence="3">IB182363</strain>
    </source>
</reference>
<gene>
    <name evidence="3" type="ORF">IDH45_07320</name>
</gene>
<evidence type="ECO:0000259" key="2">
    <source>
        <dbReference type="PROSITE" id="PS51272"/>
    </source>
</evidence>
<feature type="domain" description="SLH" evidence="2">
    <location>
        <begin position="185"/>
        <end position="248"/>
    </location>
</feature>
<sequence>MRRTRTLLLALALTTGLCQLAEGVRVVAASSIETPGRFTDTAGHWAEPTINRLVAEGILDGYPDGTFRPNEPVSADQFLKILLLSFTDRHQNGERSWKESFIQSLSAANRNILRQDYRDFSFAPSSVGYWAKPYIDLAGDLHLMNPSVFPDFKQKLNREQVAELLYYTLKETEYLEDADYSRKLSNGIGDLRSANERQQKFIAESFAKGIMEGYPNGYFGVGVTVTRAESLTIVERLIDKSKRIEPSASHTGLHTLVVPTKDGSYKRIVFPNEAMKRAYGVMEEAGKLRGTNYDLEETTLRLFKDAEAKSKALSPNKNPGDVWDEASLWVEPKYDTYGITIRLQEGALARNREPIKRFVNEIFGYDAAKFDSWFDAMYAQKESGGAFETQSVAIGAYTIEASSPDNASLVFSIVPQATKVQK</sequence>
<dbReference type="InterPro" id="IPR051465">
    <property type="entry name" value="Cell_Envelope_Struct_Comp"/>
</dbReference>
<name>A0A927C7Z3_9BACL</name>
<feature type="signal peptide" evidence="1">
    <location>
        <begin position="1"/>
        <end position="21"/>
    </location>
</feature>
<dbReference type="Pfam" id="PF00395">
    <property type="entry name" value="SLH"/>
    <property type="match status" value="2"/>
</dbReference>
<comment type="caution">
    <text evidence="3">The sequence shown here is derived from an EMBL/GenBank/DDBJ whole genome shotgun (WGS) entry which is preliminary data.</text>
</comment>
<dbReference type="PANTHER" id="PTHR43308">
    <property type="entry name" value="OUTER MEMBRANE PROTEIN ALPHA-RELATED"/>
    <property type="match status" value="1"/>
</dbReference>
<feature type="chain" id="PRO_5039548678" evidence="1">
    <location>
        <begin position="22"/>
        <end position="422"/>
    </location>
</feature>
<evidence type="ECO:0000256" key="1">
    <source>
        <dbReference type="SAM" id="SignalP"/>
    </source>
</evidence>
<protein>
    <submittedName>
        <fullName evidence="3">S-layer homology domain-containing protein</fullName>
    </submittedName>
</protein>
<dbReference type="InterPro" id="IPR001119">
    <property type="entry name" value="SLH_dom"/>
</dbReference>
<organism evidence="3 4">
    <name type="scientific">Paenibacillus oceani</name>
    <dbReference type="NCBI Taxonomy" id="2772510"/>
    <lineage>
        <taxon>Bacteria</taxon>
        <taxon>Bacillati</taxon>
        <taxon>Bacillota</taxon>
        <taxon>Bacilli</taxon>
        <taxon>Bacillales</taxon>
        <taxon>Paenibacillaceae</taxon>
        <taxon>Paenibacillus</taxon>
    </lineage>
</organism>
<evidence type="ECO:0000313" key="3">
    <source>
        <dbReference type="EMBL" id="MBD2861788.1"/>
    </source>
</evidence>
<dbReference type="Proteomes" id="UP000639396">
    <property type="component" value="Unassembled WGS sequence"/>
</dbReference>